<dbReference type="InterPro" id="IPR036259">
    <property type="entry name" value="MFS_trans_sf"/>
</dbReference>
<feature type="transmembrane region" description="Helical" evidence="8">
    <location>
        <begin position="199"/>
        <end position="219"/>
    </location>
</feature>
<feature type="transmembrane region" description="Helical" evidence="8">
    <location>
        <begin position="72"/>
        <end position="93"/>
    </location>
</feature>
<feature type="transmembrane region" description="Helical" evidence="8">
    <location>
        <begin position="167"/>
        <end position="187"/>
    </location>
</feature>
<evidence type="ECO:0000256" key="6">
    <source>
        <dbReference type="ARBA" id="ARBA00023136"/>
    </source>
</evidence>
<sequence length="464" mass="49721">MASLKSLGELPSGSAEQRTDTESGSTTTARPGDSSPDLTSASLPREPEHDAEKATPSQKPLAPAPPDGGAKAWLVILGAWCASFCSFGWVNSIGVFQEYYQNTLLKDYSSSTISWIPALQIFFVMGTGPFVGYVYDRYGPRWLLLGGSFLHVFGLMMASLSTEYYQILLAQGLCSGIGVSAVFQPSLSCAAGWFNKKRATAFGILFTGSSVGGIVIPLMVSRLIRSIGFPWAMRTGAFLLLALLIITNLTVRPFQPPIPQKKTTLAQLSKPLGEVQFQLTMVGFFFFSFGFFVPINYITVQAIDEDMRPNLADAILPVLNAASLIGRLLSGFLGDKLGRYNVFLIAGYLTSIWILALWLPAAGEAALFAFAILFGVFSGAFIPLTTPMIMQISPMAEIGYRTGIVFFTAAISGLAANPVSGAILEGSGGWTGLKVFCGVVCVVGTTAILVGRIKKTGWKLLVLF</sequence>
<accession>A0AAE8N452</accession>
<evidence type="ECO:0000313" key="10">
    <source>
        <dbReference type="EMBL" id="SPO05647.1"/>
    </source>
</evidence>
<dbReference type="GO" id="GO:0016020">
    <property type="term" value="C:membrane"/>
    <property type="evidence" value="ECO:0007669"/>
    <property type="project" value="UniProtKB-SubCell"/>
</dbReference>
<dbReference type="PROSITE" id="PS50850">
    <property type="entry name" value="MFS"/>
    <property type="match status" value="1"/>
</dbReference>
<feature type="transmembrane region" description="Helical" evidence="8">
    <location>
        <begin position="272"/>
        <end position="294"/>
    </location>
</feature>
<protein>
    <submittedName>
        <fullName evidence="10">Related to monocarboxylate transporter 2</fullName>
    </submittedName>
</protein>
<feature type="region of interest" description="Disordered" evidence="7">
    <location>
        <begin position="1"/>
        <end position="65"/>
    </location>
</feature>
<evidence type="ECO:0000313" key="11">
    <source>
        <dbReference type="Proteomes" id="UP001187682"/>
    </source>
</evidence>
<feature type="domain" description="Major facilitator superfamily (MFS) profile" evidence="9">
    <location>
        <begin position="75"/>
        <end position="456"/>
    </location>
</feature>
<comment type="subcellular location">
    <subcellularLocation>
        <location evidence="1">Membrane</location>
        <topology evidence="1">Multi-pass membrane protein</topology>
    </subcellularLocation>
</comment>
<keyword evidence="5 8" id="KW-1133">Transmembrane helix</keyword>
<feature type="transmembrane region" description="Helical" evidence="8">
    <location>
        <begin position="340"/>
        <end position="359"/>
    </location>
</feature>
<evidence type="ECO:0000256" key="4">
    <source>
        <dbReference type="ARBA" id="ARBA00022692"/>
    </source>
</evidence>
<feature type="transmembrane region" description="Helical" evidence="8">
    <location>
        <begin position="428"/>
        <end position="450"/>
    </location>
</feature>
<dbReference type="GO" id="GO:0022857">
    <property type="term" value="F:transmembrane transporter activity"/>
    <property type="evidence" value="ECO:0007669"/>
    <property type="project" value="InterPro"/>
</dbReference>
<evidence type="ECO:0000256" key="5">
    <source>
        <dbReference type="ARBA" id="ARBA00022989"/>
    </source>
</evidence>
<dbReference type="InterPro" id="IPR050327">
    <property type="entry name" value="Proton-linked_MCT"/>
</dbReference>
<dbReference type="InterPro" id="IPR020846">
    <property type="entry name" value="MFS_dom"/>
</dbReference>
<feature type="transmembrane region" description="Helical" evidence="8">
    <location>
        <begin position="231"/>
        <end position="251"/>
    </location>
</feature>
<keyword evidence="3" id="KW-0813">Transport</keyword>
<dbReference type="Proteomes" id="UP001187682">
    <property type="component" value="Unassembled WGS sequence"/>
</dbReference>
<dbReference type="Pfam" id="PF07690">
    <property type="entry name" value="MFS_1"/>
    <property type="match status" value="1"/>
</dbReference>
<name>A0AAE8N452_9PEZI</name>
<evidence type="ECO:0000256" key="8">
    <source>
        <dbReference type="SAM" id="Phobius"/>
    </source>
</evidence>
<dbReference type="SUPFAM" id="SSF103473">
    <property type="entry name" value="MFS general substrate transporter"/>
    <property type="match status" value="1"/>
</dbReference>
<evidence type="ECO:0000256" key="7">
    <source>
        <dbReference type="SAM" id="MobiDB-lite"/>
    </source>
</evidence>
<proteinExistence type="inferred from homology"/>
<reference evidence="10" key="1">
    <citation type="submission" date="2018-03" db="EMBL/GenBank/DDBJ databases">
        <authorList>
            <person name="Guldener U."/>
        </authorList>
    </citation>
    <scope>NUCLEOTIDE SEQUENCE</scope>
</reference>
<gene>
    <name evidence="10" type="ORF">DNG_08334</name>
</gene>
<feature type="transmembrane region" description="Helical" evidence="8">
    <location>
        <begin position="314"/>
        <end position="333"/>
    </location>
</feature>
<evidence type="ECO:0000256" key="2">
    <source>
        <dbReference type="ARBA" id="ARBA00006727"/>
    </source>
</evidence>
<feature type="transmembrane region" description="Helical" evidence="8">
    <location>
        <begin position="113"/>
        <end position="135"/>
    </location>
</feature>
<feature type="transmembrane region" description="Helical" evidence="8">
    <location>
        <begin position="142"/>
        <end position="161"/>
    </location>
</feature>
<dbReference type="PANTHER" id="PTHR11360:SF224">
    <property type="entry name" value="MAJOR FACILITATOR SUPERFAMILY (MFS) PROFILE DOMAIN-CONTAINING PROTEIN-RELATED"/>
    <property type="match status" value="1"/>
</dbReference>
<keyword evidence="4 8" id="KW-0812">Transmembrane</keyword>
<comment type="caution">
    <text evidence="10">The sequence shown here is derived from an EMBL/GenBank/DDBJ whole genome shotgun (WGS) entry which is preliminary data.</text>
</comment>
<organism evidence="10 11">
    <name type="scientific">Cephalotrichum gorgonifer</name>
    <dbReference type="NCBI Taxonomy" id="2041049"/>
    <lineage>
        <taxon>Eukaryota</taxon>
        <taxon>Fungi</taxon>
        <taxon>Dikarya</taxon>
        <taxon>Ascomycota</taxon>
        <taxon>Pezizomycotina</taxon>
        <taxon>Sordariomycetes</taxon>
        <taxon>Hypocreomycetidae</taxon>
        <taxon>Microascales</taxon>
        <taxon>Microascaceae</taxon>
        <taxon>Cephalotrichum</taxon>
    </lineage>
</organism>
<keyword evidence="11" id="KW-1185">Reference proteome</keyword>
<dbReference type="PANTHER" id="PTHR11360">
    <property type="entry name" value="MONOCARBOXYLATE TRANSPORTER"/>
    <property type="match status" value="1"/>
</dbReference>
<evidence type="ECO:0000259" key="9">
    <source>
        <dbReference type="PROSITE" id="PS50850"/>
    </source>
</evidence>
<evidence type="ECO:0000256" key="1">
    <source>
        <dbReference type="ARBA" id="ARBA00004141"/>
    </source>
</evidence>
<comment type="similarity">
    <text evidence="2">Belongs to the major facilitator superfamily. Monocarboxylate porter (TC 2.A.1.13) family.</text>
</comment>
<dbReference type="EMBL" id="ONZQ02000013">
    <property type="protein sequence ID" value="SPO05647.1"/>
    <property type="molecule type" value="Genomic_DNA"/>
</dbReference>
<feature type="transmembrane region" description="Helical" evidence="8">
    <location>
        <begin position="365"/>
        <end position="386"/>
    </location>
</feature>
<dbReference type="Gene3D" id="1.20.1250.20">
    <property type="entry name" value="MFS general substrate transporter like domains"/>
    <property type="match status" value="2"/>
</dbReference>
<dbReference type="InterPro" id="IPR011701">
    <property type="entry name" value="MFS"/>
</dbReference>
<dbReference type="AlphaFoldDB" id="A0AAE8N452"/>
<keyword evidence="6 8" id="KW-0472">Membrane</keyword>
<evidence type="ECO:0000256" key="3">
    <source>
        <dbReference type="ARBA" id="ARBA00022448"/>
    </source>
</evidence>
<feature type="transmembrane region" description="Helical" evidence="8">
    <location>
        <begin position="398"/>
        <end position="416"/>
    </location>
</feature>